<proteinExistence type="predicted"/>
<evidence type="ECO:0008006" key="4">
    <source>
        <dbReference type="Google" id="ProtNLM"/>
    </source>
</evidence>
<organism evidence="2 3">
    <name type="scientific">Bacillus mycoides</name>
    <dbReference type="NCBI Taxonomy" id="1405"/>
    <lineage>
        <taxon>Bacteria</taxon>
        <taxon>Bacillati</taxon>
        <taxon>Bacillota</taxon>
        <taxon>Bacilli</taxon>
        <taxon>Bacillales</taxon>
        <taxon>Bacillaceae</taxon>
        <taxon>Bacillus</taxon>
        <taxon>Bacillus cereus group</taxon>
    </lineage>
</organism>
<dbReference type="Proteomes" id="UP000175706">
    <property type="component" value="Unassembled WGS sequence"/>
</dbReference>
<keyword evidence="1" id="KW-0812">Transmembrane</keyword>
<dbReference type="AlphaFoldDB" id="A0A1E8AY15"/>
<dbReference type="CDD" id="cd21809">
    <property type="entry name" value="ABC-2_lan_permease-like"/>
    <property type="match status" value="1"/>
</dbReference>
<feature type="transmembrane region" description="Helical" evidence="1">
    <location>
        <begin position="20"/>
        <end position="39"/>
    </location>
</feature>
<keyword evidence="1" id="KW-0472">Membrane</keyword>
<keyword evidence="1" id="KW-1133">Transmembrane helix</keyword>
<feature type="transmembrane region" description="Helical" evidence="1">
    <location>
        <begin position="171"/>
        <end position="197"/>
    </location>
</feature>
<dbReference type="EMBL" id="LXLT01000118">
    <property type="protein sequence ID" value="OFD69927.1"/>
    <property type="molecule type" value="Genomic_DNA"/>
</dbReference>
<accession>A0A1E8AY15</accession>
<dbReference type="RefSeq" id="WP_070146053.1">
    <property type="nucleotide sequence ID" value="NZ_LXLT01000118.1"/>
</dbReference>
<feature type="transmembrane region" description="Helical" evidence="1">
    <location>
        <begin position="140"/>
        <end position="164"/>
    </location>
</feature>
<feature type="transmembrane region" description="Helical" evidence="1">
    <location>
        <begin position="101"/>
        <end position="128"/>
    </location>
</feature>
<feature type="transmembrane region" description="Helical" evidence="1">
    <location>
        <begin position="217"/>
        <end position="239"/>
    </location>
</feature>
<protein>
    <recommendedName>
        <fullName evidence="4">Permease</fullName>
    </recommendedName>
</protein>
<evidence type="ECO:0000313" key="2">
    <source>
        <dbReference type="EMBL" id="OFD69927.1"/>
    </source>
</evidence>
<dbReference type="Pfam" id="PF12730">
    <property type="entry name" value="ABC2_membrane_4"/>
    <property type="match status" value="1"/>
</dbReference>
<feature type="transmembrane region" description="Helical" evidence="1">
    <location>
        <begin position="59"/>
        <end position="80"/>
    </location>
</feature>
<comment type="caution">
    <text evidence="2">The sequence shown here is derived from an EMBL/GenBank/DDBJ whole genome shotgun (WGS) entry which is preliminary data.</text>
</comment>
<reference evidence="2 3" key="1">
    <citation type="submission" date="2016-05" db="EMBL/GenBank/DDBJ databases">
        <title>Bacillus thuringiensis and Bacillus weihenstephanensis as novel biocontrol agents of wilt causing Verticillium species.</title>
        <authorList>
            <person name="Hollensteiner J."/>
            <person name="Wemheuer F."/>
            <person name="Harting R."/>
            <person name="Kolarzyk A."/>
            <person name="Diaz-Valerio S."/>
            <person name="Poehlein A."/>
            <person name="Brzuszkiewicz E."/>
            <person name="Nesemann K."/>
            <person name="Braus-Stromeyer S."/>
            <person name="Braus G."/>
            <person name="Daniel R."/>
            <person name="Liesegang H."/>
        </authorList>
    </citation>
    <scope>NUCLEOTIDE SEQUENCE [LARGE SCALE GENOMIC DNA]</scope>
    <source>
        <strain evidence="2 3">GOE8</strain>
    </source>
</reference>
<name>A0A1E8AY15_BACMY</name>
<evidence type="ECO:0000313" key="3">
    <source>
        <dbReference type="Proteomes" id="UP000175706"/>
    </source>
</evidence>
<dbReference type="PATRIC" id="fig|86662.25.peg.6074"/>
<sequence length="248" mass="28565">MLLSSFRCELLKLKRSKIWIVMTFIPLICITLGLINFQVNYDVLMTVSTNEWEKAWTQVGLIYGLFLFPVVVSIYCAFVCRFEHSEGNWKKIISLPIPFRYVYMAKLLVIFMLTLLTQVFFLIAYILIGKLLGITSPIPWISLLNWSFNGWIGTFSIAALQLFLSSSIKSFAIPVGMSFGFTCVGMIFQYLNIGYIWPFTQPGLAMDPIHLKGLQTFFQFSSFYMLSCVFVIIFTFVGVRRFTIKDII</sequence>
<gene>
    <name evidence="2" type="ORF">BWGOE8_58810</name>
</gene>
<evidence type="ECO:0000256" key="1">
    <source>
        <dbReference type="SAM" id="Phobius"/>
    </source>
</evidence>